<comment type="caution">
    <text evidence="1">The sequence shown here is derived from an EMBL/GenBank/DDBJ whole genome shotgun (WGS) entry which is preliminary data.</text>
</comment>
<evidence type="ECO:0000313" key="2">
    <source>
        <dbReference type="Proteomes" id="UP001430065"/>
    </source>
</evidence>
<protein>
    <recommendedName>
        <fullName evidence="3">CARDB domain-containing protein</fullName>
    </recommendedName>
</protein>
<evidence type="ECO:0000313" key="1">
    <source>
        <dbReference type="EMBL" id="MBM7122697.1"/>
    </source>
</evidence>
<reference evidence="1 2" key="1">
    <citation type="submission" date="2020-10" db="EMBL/GenBank/DDBJ databases">
        <title>Phylogeny of dyella-like bacteria.</title>
        <authorList>
            <person name="Fu J."/>
        </authorList>
    </citation>
    <scope>NUCLEOTIDE SEQUENCE [LARGE SCALE GENOMIC DNA]</scope>
    <source>
        <strain evidence="1 2">THG-B117</strain>
    </source>
</reference>
<evidence type="ECO:0008006" key="3">
    <source>
        <dbReference type="Google" id="ProtNLM"/>
    </source>
</evidence>
<organism evidence="1 2">
    <name type="scientific">Dyella kyungheensis</name>
    <dbReference type="NCBI Taxonomy" id="1242174"/>
    <lineage>
        <taxon>Bacteria</taxon>
        <taxon>Pseudomonadati</taxon>
        <taxon>Pseudomonadota</taxon>
        <taxon>Gammaproteobacteria</taxon>
        <taxon>Lysobacterales</taxon>
        <taxon>Rhodanobacteraceae</taxon>
        <taxon>Dyella</taxon>
    </lineage>
</organism>
<proteinExistence type="predicted"/>
<name>A0ABS2JW66_9GAMM</name>
<gene>
    <name evidence="1" type="ORF">ISP20_16130</name>
</gene>
<dbReference type="EMBL" id="JADIKC010000007">
    <property type="protein sequence ID" value="MBM7122697.1"/>
    <property type="molecule type" value="Genomic_DNA"/>
</dbReference>
<accession>A0ABS2JW66</accession>
<dbReference type="Proteomes" id="UP001430065">
    <property type="component" value="Unassembled WGS sequence"/>
</dbReference>
<dbReference type="RefSeq" id="WP_204637130.1">
    <property type="nucleotide sequence ID" value="NZ_JADIKC010000007.1"/>
</dbReference>
<sequence>MTLINATFVETAARLMARTSRNTQDDHDRNVDAGTYLVIPYFPNDVGRPANERPLGPGVVSWLCPSIVVNDVPGENNFKRGEETRVTVDIGNYGAGTLTAPVYLKVWWSDPSAGFTTLNLFGQTTLAIPNGTVRRSMELVGVIPTSAPAHVCLLAQVWSPLDVGGSPLPDPMNDRHWAQLNINDLNVDAGQTIQFMFWVGNPSTQADEWEVSVANVSEETHEVVQRMRRSSHTPSAIHELHLHDPRDLEAAVATFLRPRSTVVLKLAGGERRPLVLTGRAPDAFARGSMAMLEITSAPARRGQPHTGSIGLIIQPRH</sequence>
<keyword evidence="2" id="KW-1185">Reference proteome</keyword>